<accession>A0A3D9HHX8</accession>
<dbReference type="Proteomes" id="UP000256845">
    <property type="component" value="Unassembled WGS sequence"/>
</dbReference>
<evidence type="ECO:0000313" key="2">
    <source>
        <dbReference type="Proteomes" id="UP000256845"/>
    </source>
</evidence>
<keyword evidence="2" id="KW-1185">Reference proteome</keyword>
<dbReference type="EMBL" id="QRDW01000006">
    <property type="protein sequence ID" value="RED49142.1"/>
    <property type="molecule type" value="Genomic_DNA"/>
</dbReference>
<gene>
    <name evidence="1" type="ORF">DFP90_106119</name>
</gene>
<name>A0A3D9HHX8_9PROT</name>
<sequence length="36" mass="4009">MAFAMDSMMMVAQKMRHISAVSKTTTTKTKTTKTGR</sequence>
<proteinExistence type="predicted"/>
<dbReference type="AlphaFoldDB" id="A0A3D9HHX8"/>
<organism evidence="1 2">
    <name type="scientific">Aestuariispira insulae</name>
    <dbReference type="NCBI Taxonomy" id="1461337"/>
    <lineage>
        <taxon>Bacteria</taxon>
        <taxon>Pseudomonadati</taxon>
        <taxon>Pseudomonadota</taxon>
        <taxon>Alphaproteobacteria</taxon>
        <taxon>Rhodospirillales</taxon>
        <taxon>Kiloniellaceae</taxon>
        <taxon>Aestuariispira</taxon>
    </lineage>
</organism>
<protein>
    <submittedName>
        <fullName evidence="1">Uncharacterized protein</fullName>
    </submittedName>
</protein>
<evidence type="ECO:0000313" key="1">
    <source>
        <dbReference type="EMBL" id="RED49142.1"/>
    </source>
</evidence>
<comment type="caution">
    <text evidence="1">The sequence shown here is derived from an EMBL/GenBank/DDBJ whole genome shotgun (WGS) entry which is preliminary data.</text>
</comment>
<reference evidence="1 2" key="1">
    <citation type="submission" date="2018-07" db="EMBL/GenBank/DDBJ databases">
        <title>Genomic Encyclopedia of Type Strains, Phase III (KMG-III): the genomes of soil and plant-associated and newly described type strains.</title>
        <authorList>
            <person name="Whitman W."/>
        </authorList>
    </citation>
    <scope>NUCLEOTIDE SEQUENCE [LARGE SCALE GENOMIC DNA]</scope>
    <source>
        <strain evidence="1 2">CECT 8488</strain>
    </source>
</reference>